<keyword evidence="3" id="KW-1185">Reference proteome</keyword>
<reference evidence="2 3" key="1">
    <citation type="journal article" date="2016" name="Mol. Biol. Evol.">
        <title>Comparative Genomics of Early-Diverging Mushroom-Forming Fungi Provides Insights into the Origins of Lignocellulose Decay Capabilities.</title>
        <authorList>
            <person name="Nagy L.G."/>
            <person name="Riley R."/>
            <person name="Tritt A."/>
            <person name="Adam C."/>
            <person name="Daum C."/>
            <person name="Floudas D."/>
            <person name="Sun H."/>
            <person name="Yadav J.S."/>
            <person name="Pangilinan J."/>
            <person name="Larsson K.H."/>
            <person name="Matsuura K."/>
            <person name="Barry K."/>
            <person name="Labutti K."/>
            <person name="Kuo R."/>
            <person name="Ohm R.A."/>
            <person name="Bhattacharya S.S."/>
            <person name="Shirouzu T."/>
            <person name="Yoshinaga Y."/>
            <person name="Martin F.M."/>
            <person name="Grigoriev I.V."/>
            <person name="Hibbett D.S."/>
        </authorList>
    </citation>
    <scope>NUCLEOTIDE SEQUENCE [LARGE SCALE GENOMIC DNA]</scope>
    <source>
        <strain evidence="2 3">CBS 109695</strain>
    </source>
</reference>
<evidence type="ECO:0000313" key="2">
    <source>
        <dbReference type="EMBL" id="KZP13721.1"/>
    </source>
</evidence>
<evidence type="ECO:0000313" key="3">
    <source>
        <dbReference type="Proteomes" id="UP000076532"/>
    </source>
</evidence>
<name>A0A166CJM5_9AGAM</name>
<gene>
    <name evidence="2" type="ORF">FIBSPDRAFT_124071</name>
</gene>
<dbReference type="Proteomes" id="UP000076532">
    <property type="component" value="Unassembled WGS sequence"/>
</dbReference>
<evidence type="ECO:0000256" key="1">
    <source>
        <dbReference type="SAM" id="Coils"/>
    </source>
</evidence>
<sequence length="123" mass="14083">MKCRNCNQLDLVFDRSLTIPYPGLASNLLLSHVLPTRLEEEQSKHSIEAIEARLSQLQEHAAYLETLIQELKVEQACCADEQFSLMESLRDQQSWGMRAASPYKKRYSTLSPRKRARNAAAVF</sequence>
<dbReference type="EMBL" id="KV417628">
    <property type="protein sequence ID" value="KZP13721.1"/>
    <property type="molecule type" value="Genomic_DNA"/>
</dbReference>
<feature type="coiled-coil region" evidence="1">
    <location>
        <begin position="40"/>
        <end position="74"/>
    </location>
</feature>
<accession>A0A166CJM5</accession>
<keyword evidence="1" id="KW-0175">Coiled coil</keyword>
<dbReference type="OrthoDB" id="10633198at2759"/>
<proteinExistence type="predicted"/>
<protein>
    <submittedName>
        <fullName evidence="2">Uncharacterized protein</fullName>
    </submittedName>
</protein>
<organism evidence="2 3">
    <name type="scientific">Athelia psychrophila</name>
    <dbReference type="NCBI Taxonomy" id="1759441"/>
    <lineage>
        <taxon>Eukaryota</taxon>
        <taxon>Fungi</taxon>
        <taxon>Dikarya</taxon>
        <taxon>Basidiomycota</taxon>
        <taxon>Agaricomycotina</taxon>
        <taxon>Agaricomycetes</taxon>
        <taxon>Agaricomycetidae</taxon>
        <taxon>Atheliales</taxon>
        <taxon>Atheliaceae</taxon>
        <taxon>Athelia</taxon>
    </lineage>
</organism>
<dbReference type="AlphaFoldDB" id="A0A166CJM5"/>